<dbReference type="OrthoDB" id="9760620at2"/>
<dbReference type="PANTHER" id="PTHR32552">
    <property type="entry name" value="FERRICHROME IRON RECEPTOR-RELATED"/>
    <property type="match status" value="1"/>
</dbReference>
<evidence type="ECO:0000256" key="8">
    <source>
        <dbReference type="ARBA" id="ARBA00023004"/>
    </source>
</evidence>
<evidence type="ECO:0000256" key="12">
    <source>
        <dbReference type="ARBA" id="ARBA00023170"/>
    </source>
</evidence>
<evidence type="ECO:0000256" key="1">
    <source>
        <dbReference type="ARBA" id="ARBA00004571"/>
    </source>
</evidence>
<dbReference type="GO" id="GO:0009279">
    <property type="term" value="C:cell outer membrane"/>
    <property type="evidence" value="ECO:0007669"/>
    <property type="project" value="UniProtKB-SubCell"/>
</dbReference>
<keyword evidence="6 14" id="KW-0812">Transmembrane</keyword>
<feature type="domain" description="TonB-dependent receptor plug" evidence="19">
    <location>
        <begin position="58"/>
        <end position="168"/>
    </location>
</feature>
<evidence type="ECO:0000256" key="5">
    <source>
        <dbReference type="ARBA" id="ARBA00022496"/>
    </source>
</evidence>
<feature type="region of interest" description="Disordered" evidence="16">
    <location>
        <begin position="19"/>
        <end position="48"/>
    </location>
</feature>
<comment type="similarity">
    <text evidence="2 14 15">Belongs to the TonB-dependent receptor family.</text>
</comment>
<dbReference type="Pfam" id="PF00593">
    <property type="entry name" value="TonB_dep_Rec_b-barrel"/>
    <property type="match status" value="1"/>
</dbReference>
<keyword evidence="3 14" id="KW-0813">Transport</keyword>
<keyword evidence="5" id="KW-0410">Iron transport</keyword>
<reference evidence="20 21" key="1">
    <citation type="submission" date="2014-02" db="EMBL/GenBank/DDBJ databases">
        <title>Draft Genome of Hylemonella gracilis isolated from the Niagara River.</title>
        <authorList>
            <person name="Pawlowski D.R."/>
            <person name="Koudelka G.B."/>
        </authorList>
    </citation>
    <scope>NUCLEOTIDE SEQUENCE [LARGE SCALE GENOMIC DNA]</scope>
    <source>
        <strain evidence="20 21">Niagara R</strain>
    </source>
</reference>
<feature type="signal peptide" evidence="17">
    <location>
        <begin position="1"/>
        <end position="18"/>
    </location>
</feature>
<evidence type="ECO:0000256" key="11">
    <source>
        <dbReference type="ARBA" id="ARBA00023136"/>
    </source>
</evidence>
<evidence type="ECO:0000259" key="18">
    <source>
        <dbReference type="Pfam" id="PF00593"/>
    </source>
</evidence>
<dbReference type="CDD" id="cd01347">
    <property type="entry name" value="ligand_gated_channel"/>
    <property type="match status" value="1"/>
</dbReference>
<dbReference type="Gene3D" id="2.170.130.10">
    <property type="entry name" value="TonB-dependent receptor, plug domain"/>
    <property type="match status" value="1"/>
</dbReference>
<dbReference type="GO" id="GO:0015344">
    <property type="term" value="F:siderophore uptake transmembrane transporter activity"/>
    <property type="evidence" value="ECO:0007669"/>
    <property type="project" value="TreeGrafter"/>
</dbReference>
<dbReference type="SUPFAM" id="SSF56935">
    <property type="entry name" value="Porins"/>
    <property type="match status" value="1"/>
</dbReference>
<sequence>MPCAALIGALVLLPSAQAQTPSTPASAPQLPAVTVSASSEGADSGAQQLQQQLATEQTATPGGVTLVDGEELKQRSVTSLADVLRYVPGVWTAAGTTGDGAFLSSRGSNLDATNYDGNGIKLLQDGLPVTAADGNNHNRALDPQAMRYGIVARGANALAYGASTLGGAIDFITPTARDTDSEVALQVGSHGLRQGSVTVGAVNGGFDALVTAEAKQSEGYREHMAQERQSLYANAGWQLGNDAQTRFYASYIHNDQELPGALTRAQWKDDPEQANASNVTGDYRYNVETWRLANKTVLALDADRSLTVGFSYEVQQLYHPIVYSQFFSLLIDTEQRNLGGMLRYQQRLGAHDLLAGLNLGRTEVEGGNYRYTPGGSRSISTRVDNQGESTELFLLDRWQFAPRWTVVYGAQGVAASREARGVTVSNGAVNNPKGDYESVNPRAGLLYQVTSAAQLYTSVSRLYEAPTLYELEDDVRGGDTALDAMEGTVLEIGTRSTQPAGASKWHWDVSVYYAKLRNEILSRDDPASPGTSLSTNVDHTIHAGIEAAVGASVALGGGASIAPLLSLTLNHFKFDGDSLYGDNDLPAAPKYVLKGEVLYRQAGFFAGPTFEVVGERYADFENSYQVDGYTLVGLRAGLSGKDWEVFGELRNLTDENYVSVLTVKDQAATSDAILTPGESRSVYVGARLKF</sequence>
<dbReference type="eggNOG" id="COG4772">
    <property type="taxonomic scope" value="Bacteria"/>
</dbReference>
<comment type="subcellular location">
    <subcellularLocation>
        <location evidence="1 14">Cell outer membrane</location>
        <topology evidence="1 14">Multi-pass membrane protein</topology>
    </subcellularLocation>
</comment>
<feature type="chain" id="PRO_5001495313" evidence="17">
    <location>
        <begin position="19"/>
        <end position="690"/>
    </location>
</feature>
<evidence type="ECO:0000256" key="10">
    <source>
        <dbReference type="ARBA" id="ARBA00023077"/>
    </source>
</evidence>
<dbReference type="Proteomes" id="UP000023268">
    <property type="component" value="Unassembled WGS sequence"/>
</dbReference>
<protein>
    <submittedName>
        <fullName evidence="20">TonB-dependent receptor</fullName>
    </submittedName>
</protein>
<dbReference type="PANTHER" id="PTHR32552:SF68">
    <property type="entry name" value="FERRICHROME OUTER MEMBRANE TRANSPORTER_PHAGE RECEPTOR"/>
    <property type="match status" value="1"/>
</dbReference>
<evidence type="ECO:0000313" key="21">
    <source>
        <dbReference type="Proteomes" id="UP000023268"/>
    </source>
</evidence>
<gene>
    <name evidence="20" type="ORF">AZ34_09905</name>
</gene>
<evidence type="ECO:0000256" key="7">
    <source>
        <dbReference type="ARBA" id="ARBA00022729"/>
    </source>
</evidence>
<keyword evidence="9" id="KW-0406">Ion transport</keyword>
<evidence type="ECO:0000256" key="3">
    <source>
        <dbReference type="ARBA" id="ARBA00022448"/>
    </source>
</evidence>
<evidence type="ECO:0000256" key="9">
    <source>
        <dbReference type="ARBA" id="ARBA00023065"/>
    </source>
</evidence>
<evidence type="ECO:0000256" key="4">
    <source>
        <dbReference type="ARBA" id="ARBA00022452"/>
    </source>
</evidence>
<comment type="caution">
    <text evidence="20">The sequence shown here is derived from an EMBL/GenBank/DDBJ whole genome shotgun (WGS) entry which is preliminary data.</text>
</comment>
<dbReference type="STRING" id="1458275.AZ34_09905"/>
<keyword evidence="12 20" id="KW-0675">Receptor</keyword>
<dbReference type="InterPro" id="IPR037066">
    <property type="entry name" value="Plug_dom_sf"/>
</dbReference>
<keyword evidence="7 17" id="KW-0732">Signal</keyword>
<dbReference type="Pfam" id="PF07715">
    <property type="entry name" value="Plug"/>
    <property type="match status" value="1"/>
</dbReference>
<evidence type="ECO:0000256" key="14">
    <source>
        <dbReference type="PROSITE-ProRule" id="PRU01360"/>
    </source>
</evidence>
<dbReference type="InterPro" id="IPR000531">
    <property type="entry name" value="Beta-barrel_TonB"/>
</dbReference>
<evidence type="ECO:0000313" key="20">
    <source>
        <dbReference type="EMBL" id="EYC51364.1"/>
    </source>
</evidence>
<dbReference type="EMBL" id="JEMG01000001">
    <property type="protein sequence ID" value="EYC51364.1"/>
    <property type="molecule type" value="Genomic_DNA"/>
</dbReference>
<keyword evidence="10 15" id="KW-0798">TonB box</keyword>
<accession>A0A016XGY2</accession>
<proteinExistence type="inferred from homology"/>
<dbReference type="InterPro" id="IPR012910">
    <property type="entry name" value="Plug_dom"/>
</dbReference>
<evidence type="ECO:0000256" key="13">
    <source>
        <dbReference type="ARBA" id="ARBA00023237"/>
    </source>
</evidence>
<dbReference type="Gene3D" id="2.40.170.20">
    <property type="entry name" value="TonB-dependent receptor, beta-barrel domain"/>
    <property type="match status" value="1"/>
</dbReference>
<name>A0A016XGY2_9BURK</name>
<keyword evidence="8" id="KW-0408">Iron</keyword>
<evidence type="ECO:0000256" key="17">
    <source>
        <dbReference type="SAM" id="SignalP"/>
    </source>
</evidence>
<evidence type="ECO:0000256" key="2">
    <source>
        <dbReference type="ARBA" id="ARBA00009810"/>
    </source>
</evidence>
<dbReference type="InterPro" id="IPR039426">
    <property type="entry name" value="TonB-dep_rcpt-like"/>
</dbReference>
<evidence type="ECO:0000256" key="16">
    <source>
        <dbReference type="SAM" id="MobiDB-lite"/>
    </source>
</evidence>
<evidence type="ECO:0000256" key="15">
    <source>
        <dbReference type="RuleBase" id="RU003357"/>
    </source>
</evidence>
<evidence type="ECO:0000259" key="19">
    <source>
        <dbReference type="Pfam" id="PF07715"/>
    </source>
</evidence>
<keyword evidence="4 14" id="KW-1134">Transmembrane beta strand</keyword>
<feature type="domain" description="TonB-dependent receptor-like beta-barrel" evidence="18">
    <location>
        <begin position="239"/>
        <end position="652"/>
    </location>
</feature>
<organism evidence="20 21">
    <name type="scientific">Hylemonella gracilis str. Niagara R</name>
    <dbReference type="NCBI Taxonomy" id="1458275"/>
    <lineage>
        <taxon>Bacteria</taxon>
        <taxon>Pseudomonadati</taxon>
        <taxon>Pseudomonadota</taxon>
        <taxon>Betaproteobacteria</taxon>
        <taxon>Burkholderiales</taxon>
        <taxon>Comamonadaceae</taxon>
        <taxon>Hylemonella</taxon>
    </lineage>
</organism>
<keyword evidence="11 14" id="KW-0472">Membrane</keyword>
<dbReference type="PROSITE" id="PS52016">
    <property type="entry name" value="TONB_DEPENDENT_REC_3"/>
    <property type="match status" value="1"/>
</dbReference>
<dbReference type="InterPro" id="IPR036942">
    <property type="entry name" value="Beta-barrel_TonB_sf"/>
</dbReference>
<dbReference type="AlphaFoldDB" id="A0A016XGY2"/>
<keyword evidence="13 14" id="KW-0998">Cell outer membrane</keyword>
<evidence type="ECO:0000256" key="6">
    <source>
        <dbReference type="ARBA" id="ARBA00022692"/>
    </source>
</evidence>